<dbReference type="InterPro" id="IPR013525">
    <property type="entry name" value="ABC2_TM"/>
</dbReference>
<keyword evidence="5 6" id="KW-0472">Membrane</keyword>
<dbReference type="AlphaFoldDB" id="A0A2N0V029"/>
<dbReference type="PANTHER" id="PTHR30294:SF29">
    <property type="entry name" value="MULTIDRUG ABC TRANSPORTER PERMEASE YBHS-RELATED"/>
    <property type="match status" value="1"/>
</dbReference>
<comment type="caution">
    <text evidence="8">The sequence shown here is derived from an EMBL/GenBank/DDBJ whole genome shotgun (WGS) entry which is preliminary data.</text>
</comment>
<dbReference type="GO" id="GO:0005886">
    <property type="term" value="C:plasma membrane"/>
    <property type="evidence" value="ECO:0007669"/>
    <property type="project" value="UniProtKB-SubCell"/>
</dbReference>
<keyword evidence="2" id="KW-1003">Cell membrane</keyword>
<evidence type="ECO:0000256" key="5">
    <source>
        <dbReference type="ARBA" id="ARBA00023136"/>
    </source>
</evidence>
<evidence type="ECO:0000259" key="7">
    <source>
        <dbReference type="Pfam" id="PF12698"/>
    </source>
</evidence>
<dbReference type="InterPro" id="IPR051449">
    <property type="entry name" value="ABC-2_transporter_component"/>
</dbReference>
<dbReference type="Proteomes" id="UP000233425">
    <property type="component" value="Unassembled WGS sequence"/>
</dbReference>
<evidence type="ECO:0000256" key="3">
    <source>
        <dbReference type="ARBA" id="ARBA00022692"/>
    </source>
</evidence>
<evidence type="ECO:0000256" key="6">
    <source>
        <dbReference type="SAM" id="Phobius"/>
    </source>
</evidence>
<accession>A0A2N0V029</accession>
<keyword evidence="4 6" id="KW-1133">Transmembrane helix</keyword>
<dbReference type="RefSeq" id="WP_101028395.1">
    <property type="nucleotide sequence ID" value="NZ_CABMMZ010000023.1"/>
</dbReference>
<gene>
    <name evidence="8" type="ORF">RBATCC27255_00262</name>
</gene>
<feature type="transmembrane region" description="Helical" evidence="6">
    <location>
        <begin position="95"/>
        <end position="119"/>
    </location>
</feature>
<feature type="transmembrane region" description="Helical" evidence="6">
    <location>
        <begin position="12"/>
        <end position="34"/>
    </location>
</feature>
<evidence type="ECO:0000313" key="8">
    <source>
        <dbReference type="EMBL" id="PKD32606.1"/>
    </source>
</evidence>
<dbReference type="EMBL" id="NNSR01000023">
    <property type="protein sequence ID" value="PKD32606.1"/>
    <property type="molecule type" value="Genomic_DNA"/>
</dbReference>
<feature type="transmembrane region" description="Helical" evidence="6">
    <location>
        <begin position="125"/>
        <end position="148"/>
    </location>
</feature>
<feature type="domain" description="ABC-2 type transporter transmembrane" evidence="7">
    <location>
        <begin position="41"/>
        <end position="223"/>
    </location>
</feature>
<evidence type="ECO:0000256" key="1">
    <source>
        <dbReference type="ARBA" id="ARBA00004651"/>
    </source>
</evidence>
<name>A0A2N0V029_9FIRM</name>
<evidence type="ECO:0000256" key="2">
    <source>
        <dbReference type="ARBA" id="ARBA00022475"/>
    </source>
</evidence>
<reference evidence="8" key="1">
    <citation type="journal article" date="2018" name="Environ. Microbiol.">
        <title>Sporulation capability and amylosome conservation among diverse human colonic and rumen isolates of the keystone starch-degrader Ruminococcus bromii.</title>
        <authorList>
            <person name="Mukhopadhya I."/>
            <person name="Morais S."/>
            <person name="Laverde-Gomez J."/>
            <person name="Sheridan P.O."/>
            <person name="Walker A.W."/>
            <person name="Kelly W."/>
            <person name="Klieve A.V."/>
            <person name="Ouwerkerk D."/>
            <person name="Duncan S.H."/>
            <person name="Louis P."/>
            <person name="Koropatkin N."/>
            <person name="Cockburn D."/>
            <person name="Kibler R."/>
            <person name="Cooper P.J."/>
            <person name="Sandoval C."/>
            <person name="Crost E."/>
            <person name="Juge N."/>
            <person name="Bayer E.A."/>
            <person name="Flint H.J."/>
        </authorList>
    </citation>
    <scope>NUCLEOTIDE SEQUENCE [LARGE SCALE GENOMIC DNA]</scope>
    <source>
        <strain evidence="8">ATCC 27255</strain>
    </source>
</reference>
<keyword evidence="3 6" id="KW-0812">Transmembrane</keyword>
<keyword evidence="9" id="KW-1185">Reference proteome</keyword>
<feature type="transmembrane region" description="Helical" evidence="6">
    <location>
        <begin position="46"/>
        <end position="65"/>
    </location>
</feature>
<comment type="subcellular location">
    <subcellularLocation>
        <location evidence="1">Cell membrane</location>
        <topology evidence="1">Multi-pass membrane protein</topology>
    </subcellularLocation>
</comment>
<protein>
    <submittedName>
        <fullName evidence="8">Gliding motility-associated ABC transporter permease protein GldF</fullName>
    </submittedName>
</protein>
<evidence type="ECO:0000256" key="4">
    <source>
        <dbReference type="ARBA" id="ARBA00022989"/>
    </source>
</evidence>
<feature type="transmembrane region" description="Helical" evidence="6">
    <location>
        <begin position="155"/>
        <end position="173"/>
    </location>
</feature>
<evidence type="ECO:0000313" key="9">
    <source>
        <dbReference type="Proteomes" id="UP000233425"/>
    </source>
</evidence>
<dbReference type="Pfam" id="PF12698">
    <property type="entry name" value="ABC2_membrane_3"/>
    <property type="match status" value="1"/>
</dbReference>
<dbReference type="PANTHER" id="PTHR30294">
    <property type="entry name" value="MEMBRANE COMPONENT OF ABC TRANSPORTER YHHJ-RELATED"/>
    <property type="match status" value="1"/>
</dbReference>
<proteinExistence type="predicted"/>
<feature type="transmembrane region" description="Helical" evidence="6">
    <location>
        <begin position="210"/>
        <end position="228"/>
    </location>
</feature>
<dbReference type="GO" id="GO:0140359">
    <property type="term" value="F:ABC-type transporter activity"/>
    <property type="evidence" value="ECO:0007669"/>
    <property type="project" value="InterPro"/>
</dbReference>
<sequence length="234" mass="26313">MSAILKRELSSYFNSAIAYVVFAAYFFFSGVFFYNYCVVYNSASLSYVYGNMLLIILFLIPIITMKSFADEKYQKTDQALFTAPVSLTKVVLGKFLGAFVLYAICSAIFLLYAVVISFFATPEWSVILCTFLGLLLFGAALIAINVFISSLTESTIVAAIVSMAVNLVIYMMTNFTSMISIDWIKNIIGKIDFATYYNSFKYGLLSATDITFFLSVAGLFIFFTVRVLEKRRWS</sequence>
<organism evidence="8 9">
    <name type="scientific">Ruminococcus bromii</name>
    <dbReference type="NCBI Taxonomy" id="40518"/>
    <lineage>
        <taxon>Bacteria</taxon>
        <taxon>Bacillati</taxon>
        <taxon>Bacillota</taxon>
        <taxon>Clostridia</taxon>
        <taxon>Eubacteriales</taxon>
        <taxon>Oscillospiraceae</taxon>
        <taxon>Ruminococcus</taxon>
    </lineage>
</organism>